<evidence type="ECO:0000313" key="2">
    <source>
        <dbReference type="EMBL" id="EMP36366.1"/>
    </source>
</evidence>
<name>M7BEL0_CHEMY</name>
<keyword evidence="1" id="KW-1133">Transmembrane helix</keyword>
<dbReference type="EMBL" id="KB525470">
    <property type="protein sequence ID" value="EMP36366.1"/>
    <property type="molecule type" value="Genomic_DNA"/>
</dbReference>
<keyword evidence="1" id="KW-0472">Membrane</keyword>
<evidence type="ECO:0000313" key="3">
    <source>
        <dbReference type="Proteomes" id="UP000031443"/>
    </source>
</evidence>
<feature type="transmembrane region" description="Helical" evidence="1">
    <location>
        <begin position="6"/>
        <end position="24"/>
    </location>
</feature>
<proteinExistence type="predicted"/>
<accession>M7BEL0</accession>
<dbReference type="AlphaFoldDB" id="M7BEL0"/>
<gene>
    <name evidence="2" type="ORF">UY3_06478</name>
</gene>
<organism evidence="2 3">
    <name type="scientific">Chelonia mydas</name>
    <name type="common">Green sea-turtle</name>
    <name type="synonym">Chelonia agassizi</name>
    <dbReference type="NCBI Taxonomy" id="8469"/>
    <lineage>
        <taxon>Eukaryota</taxon>
        <taxon>Metazoa</taxon>
        <taxon>Chordata</taxon>
        <taxon>Craniata</taxon>
        <taxon>Vertebrata</taxon>
        <taxon>Euteleostomi</taxon>
        <taxon>Archelosauria</taxon>
        <taxon>Testudinata</taxon>
        <taxon>Testudines</taxon>
        <taxon>Cryptodira</taxon>
        <taxon>Durocryptodira</taxon>
        <taxon>Americhelydia</taxon>
        <taxon>Chelonioidea</taxon>
        <taxon>Cheloniidae</taxon>
        <taxon>Chelonia</taxon>
    </lineage>
</organism>
<protein>
    <submittedName>
        <fullName evidence="2">Uncharacterized protein</fullName>
    </submittedName>
</protein>
<reference evidence="3" key="1">
    <citation type="journal article" date="2013" name="Nat. Genet.">
        <title>The draft genomes of soft-shell turtle and green sea turtle yield insights into the development and evolution of the turtle-specific body plan.</title>
        <authorList>
            <person name="Wang Z."/>
            <person name="Pascual-Anaya J."/>
            <person name="Zadissa A."/>
            <person name="Li W."/>
            <person name="Niimura Y."/>
            <person name="Huang Z."/>
            <person name="Li C."/>
            <person name="White S."/>
            <person name="Xiong Z."/>
            <person name="Fang D."/>
            <person name="Wang B."/>
            <person name="Ming Y."/>
            <person name="Chen Y."/>
            <person name="Zheng Y."/>
            <person name="Kuraku S."/>
            <person name="Pignatelli M."/>
            <person name="Herrero J."/>
            <person name="Beal K."/>
            <person name="Nozawa M."/>
            <person name="Li Q."/>
            <person name="Wang J."/>
            <person name="Zhang H."/>
            <person name="Yu L."/>
            <person name="Shigenobu S."/>
            <person name="Wang J."/>
            <person name="Liu J."/>
            <person name="Flicek P."/>
            <person name="Searle S."/>
            <person name="Wang J."/>
            <person name="Kuratani S."/>
            <person name="Yin Y."/>
            <person name="Aken B."/>
            <person name="Zhang G."/>
            <person name="Irie N."/>
        </authorList>
    </citation>
    <scope>NUCLEOTIDE SEQUENCE [LARGE SCALE GENOMIC DNA]</scope>
</reference>
<keyword evidence="3" id="KW-1185">Reference proteome</keyword>
<evidence type="ECO:0000256" key="1">
    <source>
        <dbReference type="SAM" id="Phobius"/>
    </source>
</evidence>
<keyword evidence="1" id="KW-0812">Transmembrane</keyword>
<dbReference type="Proteomes" id="UP000031443">
    <property type="component" value="Unassembled WGS sequence"/>
</dbReference>
<sequence>MEPAQLTAAVVSIVNTLRIILKYVQNLAKRRQHEDNCVSLLNPYASILFPWNSYPPFDPFNQLSHSDPLAKLWAQKQAPTSHSNSLDTET</sequence>